<keyword evidence="6 12" id="KW-0812">Transmembrane</keyword>
<keyword evidence="4 12" id="KW-1003">Cell membrane</keyword>
<keyword evidence="9 12" id="KW-1133">Transmembrane helix</keyword>
<dbReference type="InterPro" id="IPR002585">
    <property type="entry name" value="Cyt-d_ubiquinol_oxidase_su_1"/>
</dbReference>
<dbReference type="PANTHER" id="PTHR30365:SF14">
    <property type="entry name" value="CYTOCHROME BD MENAQUINOL OXIDASE SUBUNIT I-RELATED"/>
    <property type="match status" value="1"/>
</dbReference>
<accession>A0A1H3ULC9</accession>
<dbReference type="Proteomes" id="UP000198935">
    <property type="component" value="Unassembled WGS sequence"/>
</dbReference>
<organism evidence="13 14">
    <name type="scientific">Evansella caseinilytica</name>
    <dbReference type="NCBI Taxonomy" id="1503961"/>
    <lineage>
        <taxon>Bacteria</taxon>
        <taxon>Bacillati</taxon>
        <taxon>Bacillota</taxon>
        <taxon>Bacilli</taxon>
        <taxon>Bacillales</taxon>
        <taxon>Bacillaceae</taxon>
        <taxon>Evansella</taxon>
    </lineage>
</organism>
<dbReference type="GO" id="GO:0016682">
    <property type="term" value="F:oxidoreductase activity, acting on diphenols and related substances as donors, oxygen as acceptor"/>
    <property type="evidence" value="ECO:0007669"/>
    <property type="project" value="TreeGrafter"/>
</dbReference>
<dbReference type="EMBL" id="FNPI01000023">
    <property type="protein sequence ID" value="SDZ63243.1"/>
    <property type="molecule type" value="Genomic_DNA"/>
</dbReference>
<dbReference type="Pfam" id="PF01654">
    <property type="entry name" value="Cyt_bd_oxida_I"/>
    <property type="match status" value="1"/>
</dbReference>
<keyword evidence="5 12" id="KW-0349">Heme</keyword>
<dbReference type="PIRSF" id="PIRSF006446">
    <property type="entry name" value="Cyt_quinol_oxidase_1"/>
    <property type="match status" value="1"/>
</dbReference>
<comment type="subcellular location">
    <subcellularLocation>
        <location evidence="1">Cell membrane</location>
        <topology evidence="1">Multi-pass membrane protein</topology>
    </subcellularLocation>
</comment>
<keyword evidence="14" id="KW-1185">Reference proteome</keyword>
<comment type="similarity">
    <text evidence="2 12">Belongs to the cytochrome ubiquinol oxidase subunit 1 family.</text>
</comment>
<feature type="transmembrane region" description="Helical" evidence="12">
    <location>
        <begin position="405"/>
        <end position="427"/>
    </location>
</feature>
<feature type="transmembrane region" description="Helical" evidence="12">
    <location>
        <begin position="217"/>
        <end position="234"/>
    </location>
</feature>
<gene>
    <name evidence="13" type="ORF">SAMN05421736_12310</name>
</gene>
<keyword evidence="8 12" id="KW-0249">Electron transport</keyword>
<dbReference type="STRING" id="1503961.SAMN05421736_12310"/>
<feature type="transmembrane region" description="Helical" evidence="12">
    <location>
        <begin position="182"/>
        <end position="205"/>
    </location>
</feature>
<evidence type="ECO:0000256" key="12">
    <source>
        <dbReference type="PIRNR" id="PIRNR006446"/>
    </source>
</evidence>
<evidence type="ECO:0000256" key="5">
    <source>
        <dbReference type="ARBA" id="ARBA00022617"/>
    </source>
</evidence>
<keyword evidence="11 12" id="KW-0472">Membrane</keyword>
<feature type="transmembrane region" description="Helical" evidence="12">
    <location>
        <begin position="16"/>
        <end position="39"/>
    </location>
</feature>
<evidence type="ECO:0000256" key="10">
    <source>
        <dbReference type="ARBA" id="ARBA00023004"/>
    </source>
</evidence>
<dbReference type="GO" id="GO:0070069">
    <property type="term" value="C:cytochrome complex"/>
    <property type="evidence" value="ECO:0007669"/>
    <property type="project" value="UniProtKB-UniRule"/>
</dbReference>
<evidence type="ECO:0000256" key="4">
    <source>
        <dbReference type="ARBA" id="ARBA00022475"/>
    </source>
</evidence>
<feature type="transmembrane region" description="Helical" evidence="12">
    <location>
        <begin position="316"/>
        <end position="341"/>
    </location>
</feature>
<dbReference type="AlphaFoldDB" id="A0A1H3ULC9"/>
<evidence type="ECO:0000256" key="7">
    <source>
        <dbReference type="ARBA" id="ARBA00022723"/>
    </source>
</evidence>
<keyword evidence="3 12" id="KW-0813">Transport</keyword>
<keyword evidence="7 12" id="KW-0479">Metal-binding</keyword>
<feature type="transmembrane region" description="Helical" evidence="12">
    <location>
        <begin position="59"/>
        <end position="80"/>
    </location>
</feature>
<protein>
    <submittedName>
        <fullName evidence="13">Cytochrome d ubiquinol oxidase subunit I</fullName>
    </submittedName>
</protein>
<evidence type="ECO:0000313" key="13">
    <source>
        <dbReference type="EMBL" id="SDZ63243.1"/>
    </source>
</evidence>
<feature type="transmembrane region" description="Helical" evidence="12">
    <location>
        <begin position="353"/>
        <end position="374"/>
    </location>
</feature>
<keyword evidence="10 12" id="KW-0408">Iron</keyword>
<evidence type="ECO:0000256" key="6">
    <source>
        <dbReference type="ARBA" id="ARBA00022692"/>
    </source>
</evidence>
<dbReference type="OrthoDB" id="9807042at2"/>
<evidence type="ECO:0000313" key="14">
    <source>
        <dbReference type="Proteomes" id="UP000198935"/>
    </source>
</evidence>
<evidence type="ECO:0000256" key="2">
    <source>
        <dbReference type="ARBA" id="ARBA00009819"/>
    </source>
</evidence>
<evidence type="ECO:0000256" key="1">
    <source>
        <dbReference type="ARBA" id="ARBA00004651"/>
    </source>
</evidence>
<feature type="transmembrane region" description="Helical" evidence="12">
    <location>
        <begin position="127"/>
        <end position="151"/>
    </location>
</feature>
<dbReference type="GO" id="GO:0019646">
    <property type="term" value="P:aerobic electron transport chain"/>
    <property type="evidence" value="ECO:0007669"/>
    <property type="project" value="InterPro"/>
</dbReference>
<evidence type="ECO:0000256" key="3">
    <source>
        <dbReference type="ARBA" id="ARBA00022448"/>
    </source>
</evidence>
<evidence type="ECO:0000256" key="11">
    <source>
        <dbReference type="ARBA" id="ARBA00023136"/>
    </source>
</evidence>
<dbReference type="GO" id="GO:0009055">
    <property type="term" value="F:electron transfer activity"/>
    <property type="evidence" value="ECO:0007669"/>
    <property type="project" value="UniProtKB-UniRule"/>
</dbReference>
<dbReference type="PANTHER" id="PTHR30365">
    <property type="entry name" value="CYTOCHROME D UBIQUINOL OXIDASE"/>
    <property type="match status" value="1"/>
</dbReference>
<dbReference type="GO" id="GO:0020037">
    <property type="term" value="F:heme binding"/>
    <property type="evidence" value="ECO:0007669"/>
    <property type="project" value="TreeGrafter"/>
</dbReference>
<reference evidence="14" key="1">
    <citation type="submission" date="2016-10" db="EMBL/GenBank/DDBJ databases">
        <authorList>
            <person name="Varghese N."/>
            <person name="Submissions S."/>
        </authorList>
    </citation>
    <scope>NUCLEOTIDE SEQUENCE [LARGE SCALE GENOMIC DNA]</scope>
    <source>
        <strain evidence="14">SP</strain>
    </source>
</reference>
<sequence>MNDPIVVSRLLTFVTLGFHIIMATIGVGLPIYISIAEYVGIKKKDRNYIVMAQRWTRGYTILVAVGVVTGTIIGFQLSLLWPTFMQQAGHVISLPLFMETFAFFFEAIFLGIYLYTWNRFRNPYHHWLLSIPIVLGSSASAFFITTVNAFMNTPQGFDRENGAVANVQPLVAMFNPATPSKLSHVLTTAYLTGALILAAIAAYHLMRGKTAVYYKKGLHLAMKGALVFAIATVVNGDISGKFLAVYQPEKLAAAEWHFETEERAKLLIGGILDPDEQEVKFGIEIPFALSILAFNRPSAEVIGLNEFPEELWPPLYIHYFFNLMVFIGMFLAAVSFIYFICYYVRRLQPLNPWLLRMVVAGAPLAILSIESGWIMTEVGRQPWIIRGMLTVSDAATTAEHVWEMLLLFSGLYMALAILLPLILIRLFSKKNAEAELENQGVIL</sequence>
<name>A0A1H3ULC9_9BACI</name>
<proteinExistence type="inferred from homology"/>
<feature type="transmembrane region" description="Helical" evidence="12">
    <location>
        <begin position="92"/>
        <end position="115"/>
    </location>
</feature>
<dbReference type="GO" id="GO:0046872">
    <property type="term" value="F:metal ion binding"/>
    <property type="evidence" value="ECO:0007669"/>
    <property type="project" value="UniProtKB-UniRule"/>
</dbReference>
<dbReference type="GO" id="GO:0005886">
    <property type="term" value="C:plasma membrane"/>
    <property type="evidence" value="ECO:0007669"/>
    <property type="project" value="UniProtKB-SubCell"/>
</dbReference>
<evidence type="ECO:0000256" key="9">
    <source>
        <dbReference type="ARBA" id="ARBA00022989"/>
    </source>
</evidence>
<evidence type="ECO:0000256" key="8">
    <source>
        <dbReference type="ARBA" id="ARBA00022982"/>
    </source>
</evidence>